<organism evidence="2 3">
    <name type="scientific">Candidatus Faecousia excrementigallinarum</name>
    <dbReference type="NCBI Taxonomy" id="2840806"/>
    <lineage>
        <taxon>Bacteria</taxon>
        <taxon>Bacillati</taxon>
        <taxon>Bacillota</taxon>
        <taxon>Clostridia</taxon>
        <taxon>Eubacteriales</taxon>
        <taxon>Oscillospiraceae</taxon>
        <taxon>Faecousia</taxon>
    </lineage>
</organism>
<reference evidence="2" key="2">
    <citation type="journal article" date="2021" name="PeerJ">
        <title>Extensive microbial diversity within the chicken gut microbiome revealed by metagenomics and culture.</title>
        <authorList>
            <person name="Gilroy R."/>
            <person name="Ravi A."/>
            <person name="Getino M."/>
            <person name="Pursley I."/>
            <person name="Horton D.L."/>
            <person name="Alikhan N.F."/>
            <person name="Baker D."/>
            <person name="Gharbi K."/>
            <person name="Hall N."/>
            <person name="Watson M."/>
            <person name="Adriaenssens E.M."/>
            <person name="Foster-Nyarko E."/>
            <person name="Jarju S."/>
            <person name="Secka A."/>
            <person name="Antonio M."/>
            <person name="Oren A."/>
            <person name="Chaudhuri R.R."/>
            <person name="La Ragione R."/>
            <person name="Hildebrand F."/>
            <person name="Pallen M.J."/>
        </authorList>
    </citation>
    <scope>NUCLEOTIDE SEQUENCE</scope>
    <source>
        <strain evidence="2">13361</strain>
    </source>
</reference>
<evidence type="ECO:0000313" key="2">
    <source>
        <dbReference type="EMBL" id="HIQ66911.1"/>
    </source>
</evidence>
<name>A0A9D0Z095_9FIRM</name>
<evidence type="ECO:0000313" key="3">
    <source>
        <dbReference type="Proteomes" id="UP000886796"/>
    </source>
</evidence>
<accession>A0A9D0Z095</accession>
<reference evidence="2" key="1">
    <citation type="submission" date="2020-10" db="EMBL/GenBank/DDBJ databases">
        <authorList>
            <person name="Gilroy R."/>
        </authorList>
    </citation>
    <scope>NUCLEOTIDE SEQUENCE</scope>
    <source>
        <strain evidence="2">13361</strain>
    </source>
</reference>
<protein>
    <submittedName>
        <fullName evidence="2">Uncharacterized protein</fullName>
    </submittedName>
</protein>
<proteinExistence type="predicted"/>
<keyword evidence="1" id="KW-0812">Transmembrane</keyword>
<dbReference type="AlphaFoldDB" id="A0A9D0Z095"/>
<feature type="transmembrane region" description="Helical" evidence="1">
    <location>
        <begin position="31"/>
        <end position="51"/>
    </location>
</feature>
<dbReference type="EMBL" id="DVFK01000005">
    <property type="protein sequence ID" value="HIQ66911.1"/>
    <property type="molecule type" value="Genomic_DNA"/>
</dbReference>
<comment type="caution">
    <text evidence="2">The sequence shown here is derived from an EMBL/GenBank/DDBJ whole genome shotgun (WGS) entry which is preliminary data.</text>
</comment>
<dbReference type="Proteomes" id="UP000886796">
    <property type="component" value="Unassembled WGS sequence"/>
</dbReference>
<gene>
    <name evidence="2" type="ORF">IAB74_00170</name>
</gene>
<keyword evidence="1" id="KW-0472">Membrane</keyword>
<feature type="transmembrane region" description="Helical" evidence="1">
    <location>
        <begin position="57"/>
        <end position="77"/>
    </location>
</feature>
<sequence length="101" mass="11456">MKFRLLVKLGELILRQGLLEDRPRADMYLPLWLPAFGIALITGGVFLGVLTVFRYTLVGLVLCICFIPLGIAAILCWRNQTIVILTPDTFQYTTFLGRKRV</sequence>
<keyword evidence="1" id="KW-1133">Transmembrane helix</keyword>
<evidence type="ECO:0000256" key="1">
    <source>
        <dbReference type="SAM" id="Phobius"/>
    </source>
</evidence>